<dbReference type="PANTHER" id="PTHR43861">
    <property type="entry name" value="TRANS-ACONITATE 2-METHYLTRANSFERASE-RELATED"/>
    <property type="match status" value="1"/>
</dbReference>
<dbReference type="KEGG" id="emx:FKV68_20725"/>
<dbReference type="Gene3D" id="3.40.50.150">
    <property type="entry name" value="Vaccinia Virus protein VP39"/>
    <property type="match status" value="1"/>
</dbReference>
<evidence type="ECO:0000256" key="1">
    <source>
        <dbReference type="ARBA" id="ARBA00022679"/>
    </source>
</evidence>
<dbReference type="SUPFAM" id="SSF53335">
    <property type="entry name" value="S-adenosyl-L-methionine-dependent methyltransferases"/>
    <property type="match status" value="1"/>
</dbReference>
<gene>
    <name evidence="4" type="ORF">FKV68_20725</name>
</gene>
<keyword evidence="5" id="KW-1185">Reference proteome</keyword>
<organism evidence="4 5">
    <name type="scientific">Sinorhizobium mexicanum</name>
    <dbReference type="NCBI Taxonomy" id="375549"/>
    <lineage>
        <taxon>Bacteria</taxon>
        <taxon>Pseudomonadati</taxon>
        <taxon>Pseudomonadota</taxon>
        <taxon>Alphaproteobacteria</taxon>
        <taxon>Hyphomicrobiales</taxon>
        <taxon>Rhizobiaceae</taxon>
        <taxon>Sinorhizobium/Ensifer group</taxon>
        <taxon>Sinorhizobium</taxon>
    </lineage>
</organism>
<dbReference type="EMBL" id="CP041239">
    <property type="protein sequence ID" value="QLL63917.1"/>
    <property type="molecule type" value="Genomic_DNA"/>
</dbReference>
<feature type="transmembrane region" description="Helical" evidence="2">
    <location>
        <begin position="102"/>
        <end position="123"/>
    </location>
</feature>
<feature type="transmembrane region" description="Helical" evidence="2">
    <location>
        <begin position="175"/>
        <end position="195"/>
    </location>
</feature>
<name>A0A859QPC1_9HYPH</name>
<evidence type="ECO:0000259" key="3">
    <source>
        <dbReference type="Pfam" id="PF13649"/>
    </source>
</evidence>
<evidence type="ECO:0000313" key="5">
    <source>
        <dbReference type="Proteomes" id="UP000510721"/>
    </source>
</evidence>
<geneLocation type="plasmid" evidence="5">
    <name>pemeittgr7a</name>
</geneLocation>
<dbReference type="PANTHER" id="PTHR43861:SF3">
    <property type="entry name" value="PUTATIVE (AFU_ORTHOLOGUE AFUA_2G14390)-RELATED"/>
    <property type="match status" value="1"/>
</dbReference>
<dbReference type="Proteomes" id="UP000510721">
    <property type="component" value="Plasmid pEmeITTGR7a"/>
</dbReference>
<keyword evidence="4" id="KW-0614">Plasmid</keyword>
<keyword evidence="1 4" id="KW-0808">Transferase</keyword>
<keyword evidence="4" id="KW-0489">Methyltransferase</keyword>
<protein>
    <submittedName>
        <fullName evidence="4">Class I SAM-dependent methyltransferase</fullName>
    </submittedName>
</protein>
<dbReference type="AlphaFoldDB" id="A0A859QPC1"/>
<proteinExistence type="predicted"/>
<sequence>MSSTVTAPYSFSAVSLSSACCRRLRVRATRRSIDPAVTDAVPFRSQATNLSNIGRYGAPRPVKRILDTPSSILCSCRRFEANQADRRDAMHPSFFEKIHGRLPLRAAVVIKLVLVVAALALLGQANAIFSLGIPVLLLHVGALAIIAVLVIWPRAHRSLTATTEKSVPGAAKTPHIGILLHSAALYDILAWFLTYGRERAFREKMLSFARLKPGEAVLDIGCGTGTVALLAKQQVGPAGRVDGVDASAEMVARATAKAHRAGLRISFTTATAQQLPYQNGEFDVVLSTLMLHHLPKTGRAEFGREALRVLKPGGRVLIVDFAKSARQNHIFRFHRHGHVDLGKVATDLSQNGFRIVEQGDVGAKGLRYLIAQSAGPLKA</sequence>
<feature type="transmembrane region" description="Helical" evidence="2">
    <location>
        <begin position="135"/>
        <end position="155"/>
    </location>
</feature>
<keyword evidence="2" id="KW-0812">Transmembrane</keyword>
<keyword evidence="2" id="KW-0472">Membrane</keyword>
<dbReference type="Pfam" id="PF13649">
    <property type="entry name" value="Methyltransf_25"/>
    <property type="match status" value="1"/>
</dbReference>
<evidence type="ECO:0000313" key="4">
    <source>
        <dbReference type="EMBL" id="QLL63917.1"/>
    </source>
</evidence>
<keyword evidence="2" id="KW-1133">Transmembrane helix</keyword>
<dbReference type="CDD" id="cd02440">
    <property type="entry name" value="AdoMet_MTases"/>
    <property type="match status" value="1"/>
</dbReference>
<evidence type="ECO:0000256" key="2">
    <source>
        <dbReference type="SAM" id="Phobius"/>
    </source>
</evidence>
<dbReference type="InterPro" id="IPR029063">
    <property type="entry name" value="SAM-dependent_MTases_sf"/>
</dbReference>
<feature type="domain" description="Methyltransferase" evidence="3">
    <location>
        <begin position="217"/>
        <end position="314"/>
    </location>
</feature>
<accession>A0A859QPC1</accession>
<reference evidence="4 5" key="1">
    <citation type="submission" date="2019-06" db="EMBL/GenBank/DDBJ databases">
        <title>Complete genome sequence of Ensifer mexicanus ITTG R7 isolated from nodules of Acacia angustissima (Mill.) Kuntze.</title>
        <authorList>
            <person name="Rincon-Rosales R."/>
            <person name="Rogel M.A."/>
            <person name="Guerrero G."/>
            <person name="Rincon-Molina C.I."/>
            <person name="Lopez-Lopez A."/>
            <person name="Martinez-Romero E."/>
        </authorList>
    </citation>
    <scope>NUCLEOTIDE SEQUENCE [LARGE SCALE GENOMIC DNA]</scope>
    <source>
        <strain evidence="4 5">ITTG R7</strain>
        <plasmid evidence="5">pemeittgr7a</plasmid>
    </source>
</reference>
<dbReference type="GO" id="GO:0008168">
    <property type="term" value="F:methyltransferase activity"/>
    <property type="evidence" value="ECO:0007669"/>
    <property type="project" value="UniProtKB-KW"/>
</dbReference>
<dbReference type="InterPro" id="IPR041698">
    <property type="entry name" value="Methyltransf_25"/>
</dbReference>
<dbReference type="GO" id="GO:0032259">
    <property type="term" value="P:methylation"/>
    <property type="evidence" value="ECO:0007669"/>
    <property type="project" value="UniProtKB-KW"/>
</dbReference>